<evidence type="ECO:0000256" key="1">
    <source>
        <dbReference type="SAM" id="Phobius"/>
    </source>
</evidence>
<protein>
    <submittedName>
        <fullName evidence="2">Uncharacterized protein</fullName>
    </submittedName>
</protein>
<keyword evidence="1" id="KW-0812">Transmembrane</keyword>
<feature type="transmembrane region" description="Helical" evidence="1">
    <location>
        <begin position="118"/>
        <end position="138"/>
    </location>
</feature>
<reference evidence="2 3" key="1">
    <citation type="journal article" date="2013" name="Appl. Microbiol. Biotechnol.">
        <title>Glycerol assimilation and production of 1,3-propanediol by Citrobacter amalonaticus Y19.</title>
        <authorList>
            <person name="Ainala S.K."/>
            <person name="Ashok S."/>
            <person name="Ko Y."/>
            <person name="Park S."/>
        </authorList>
    </citation>
    <scope>NUCLEOTIDE SEQUENCE [LARGE SCALE GENOMIC DNA]</scope>
    <source>
        <strain evidence="2 3">Y19</strain>
    </source>
</reference>
<name>A0A0F6RI36_CITAM</name>
<dbReference type="KEGG" id="cama:F384_24245"/>
<feature type="transmembrane region" description="Helical" evidence="1">
    <location>
        <begin position="207"/>
        <end position="227"/>
    </location>
</feature>
<feature type="transmembrane region" description="Helical" evidence="1">
    <location>
        <begin position="181"/>
        <end position="201"/>
    </location>
</feature>
<gene>
    <name evidence="2" type="ORF">F384_24245</name>
</gene>
<dbReference type="HOGENOM" id="CLU_932848_0_0_6"/>
<feature type="transmembrane region" description="Helical" evidence="1">
    <location>
        <begin position="261"/>
        <end position="284"/>
    </location>
</feature>
<feature type="transmembrane region" description="Helical" evidence="1">
    <location>
        <begin position="86"/>
        <end position="106"/>
    </location>
</feature>
<proteinExistence type="predicted"/>
<dbReference type="RefSeq" id="WP_046495447.1">
    <property type="nucleotide sequence ID" value="NZ_CP011132.1"/>
</dbReference>
<dbReference type="InterPro" id="IPR056918">
    <property type="entry name" value="8xMP"/>
</dbReference>
<organism evidence="2 3">
    <name type="scientific">Citrobacter amalonaticus Y19</name>
    <dbReference type="NCBI Taxonomy" id="1261127"/>
    <lineage>
        <taxon>Bacteria</taxon>
        <taxon>Pseudomonadati</taxon>
        <taxon>Pseudomonadota</taxon>
        <taxon>Gammaproteobacteria</taxon>
        <taxon>Enterobacterales</taxon>
        <taxon>Enterobacteriaceae</taxon>
        <taxon>Citrobacter</taxon>
    </lineage>
</organism>
<sequence length="298" mass="34785">MFLWKCIKPHSVQTTSSTYQETSDVDPYHQEYIDQNRIYFNKLLGSRLSGKSRVTLSDITILKEAYDKAHSIRNFEIELFWKRASYCFTIIAALITLCGVLASTYFKPDISERDHNLLLLIAFISFLGVVFTIMSHLMTVSGEYWKRNWELHISMLEPLFSGRIYSTHLVSSENRTSISRMLLLFFMAIYVCWLVILGFVLKENENFIIPLFIILVASVVYIVIFTFSKNKTQDVFVTSYFVRIIHKDNLSGSLNKFINKFLVISFFISTYGLIIFLSIMYYNFGNKIFNVDFLLSLF</sequence>
<dbReference type="Proteomes" id="UP000034085">
    <property type="component" value="Chromosome"/>
</dbReference>
<evidence type="ECO:0000313" key="2">
    <source>
        <dbReference type="EMBL" id="AKE61458.1"/>
    </source>
</evidence>
<dbReference type="PATRIC" id="fig|1261127.3.peg.5022"/>
<dbReference type="OrthoDB" id="9153185at2"/>
<dbReference type="EMBL" id="CP011132">
    <property type="protein sequence ID" value="AKE61458.1"/>
    <property type="molecule type" value="Genomic_DNA"/>
</dbReference>
<evidence type="ECO:0000313" key="3">
    <source>
        <dbReference type="Proteomes" id="UP000034085"/>
    </source>
</evidence>
<dbReference type="Pfam" id="PF24838">
    <property type="entry name" value="8xMP"/>
    <property type="match status" value="1"/>
</dbReference>
<keyword evidence="1" id="KW-1133">Transmembrane helix</keyword>
<accession>A0A0F6RI36</accession>
<dbReference type="AlphaFoldDB" id="A0A0F6RI36"/>
<keyword evidence="1" id="KW-0472">Membrane</keyword>